<dbReference type="AlphaFoldDB" id="A0A1B1CJ43"/>
<dbReference type="RefSeq" id="WP_065283373.1">
    <property type="nucleotide sequence ID" value="NZ_CP016287.1"/>
</dbReference>
<feature type="domain" description="Glucose-methanol-choline oxidoreductase N-terminal" evidence="8">
    <location>
        <begin position="250"/>
        <end position="264"/>
    </location>
</feature>
<dbReference type="GO" id="GO:0050660">
    <property type="term" value="F:flavin adenine dinucleotide binding"/>
    <property type="evidence" value="ECO:0007669"/>
    <property type="project" value="InterPro"/>
</dbReference>
<evidence type="ECO:0000259" key="8">
    <source>
        <dbReference type="PROSITE" id="PS00624"/>
    </source>
</evidence>
<feature type="binding site" evidence="5">
    <location>
        <position position="83"/>
    </location>
    <ligand>
        <name>FAD</name>
        <dbReference type="ChEBI" id="CHEBI:57692"/>
    </ligand>
</feature>
<dbReference type="PANTHER" id="PTHR11552">
    <property type="entry name" value="GLUCOSE-METHANOL-CHOLINE GMC OXIDOREDUCTASE"/>
    <property type="match status" value="1"/>
</dbReference>
<evidence type="ECO:0000256" key="5">
    <source>
        <dbReference type="PIRSR" id="PIRSR000137-2"/>
    </source>
</evidence>
<dbReference type="OrthoDB" id="9785276at2"/>
<dbReference type="Pfam" id="PF00732">
    <property type="entry name" value="GMC_oxred_N"/>
    <property type="match status" value="1"/>
</dbReference>
<sequence length="531" mass="57174">MANFDYIIVGGGSSGCVLANRLSENPENKVLLIESGRRDTDRWIHVPATFFKVLGKGVDIHPYASEPEKGLNGRPCITPQGNVLGGGSSVNAMIYIRGHRNDYDTWSQMGCHGWSYDDVLPAFRSLENNESLSGEFHGRSGGLHVSNPRHRHPLSEAFIQAATEVGIPYNPDFNGADQEGVGFYQSTTYRGRRWSSAQAFLRDAEIRPNVTILTERKVARILFEGRRATGVELQDGTIFSASKEIALTAGAIATPKILQLSGIGEAEHLRSHGINVVADLPGVGANYQDHLEAPVQGETHEPISILGHDSGIRAVGHMARYLLSHRGLLSSNVVECGGFVDTAGTGQPDVQFHVLPVLVGFVDRDPEPGHGLSIGPCYLRPRSRGTIRLRSADPNDRAEFNANLLSDPADLDTLVRGVETAIRILDAPALAKLIKRRVLPKPGVESDPAALRDYIRRTAKTVFHPAGTARMGRADDPMAVVGVDLKVRGVEGLRVCDASVMPTLVSGNTNAPVMMIAARAAAFMTGKAIAG</sequence>
<protein>
    <submittedName>
        <fullName evidence="9">GMC family oxidoreductase</fullName>
    </submittedName>
</protein>
<organism evidence="9 10">
    <name type="scientific">Rhizobium leguminosarum</name>
    <dbReference type="NCBI Taxonomy" id="384"/>
    <lineage>
        <taxon>Bacteria</taxon>
        <taxon>Pseudomonadati</taxon>
        <taxon>Pseudomonadota</taxon>
        <taxon>Alphaproteobacteria</taxon>
        <taxon>Hyphomicrobiales</taxon>
        <taxon>Rhizobiaceae</taxon>
        <taxon>Rhizobium/Agrobacterium group</taxon>
        <taxon>Rhizobium</taxon>
    </lineage>
</organism>
<evidence type="ECO:0000256" key="3">
    <source>
        <dbReference type="ARBA" id="ARBA00022630"/>
    </source>
</evidence>
<evidence type="ECO:0000256" key="4">
    <source>
        <dbReference type="ARBA" id="ARBA00022827"/>
    </source>
</evidence>
<dbReference type="SUPFAM" id="SSF54373">
    <property type="entry name" value="FAD-linked reductases, C-terminal domain"/>
    <property type="match status" value="1"/>
</dbReference>
<dbReference type="GO" id="GO:0016614">
    <property type="term" value="F:oxidoreductase activity, acting on CH-OH group of donors"/>
    <property type="evidence" value="ECO:0007669"/>
    <property type="project" value="InterPro"/>
</dbReference>
<dbReference type="PANTHER" id="PTHR11552:SF147">
    <property type="entry name" value="CHOLINE DEHYDROGENASE, MITOCHONDRIAL"/>
    <property type="match status" value="1"/>
</dbReference>
<feature type="binding site" evidence="5">
    <location>
        <position position="218"/>
    </location>
    <ligand>
        <name>FAD</name>
        <dbReference type="ChEBI" id="CHEBI:57692"/>
    </ligand>
</feature>
<name>A0A1B1CJ43_RHILE</name>
<dbReference type="PROSITE" id="PS00623">
    <property type="entry name" value="GMC_OXRED_1"/>
    <property type="match status" value="1"/>
</dbReference>
<dbReference type="PROSITE" id="PS00624">
    <property type="entry name" value="GMC_OXRED_2"/>
    <property type="match status" value="1"/>
</dbReference>
<geneLocation type="plasmid" evidence="9 10">
    <name>unnamed1</name>
</geneLocation>
<comment type="similarity">
    <text evidence="2 6">Belongs to the GMC oxidoreductase family.</text>
</comment>
<keyword evidence="4 5" id="KW-0274">FAD</keyword>
<proteinExistence type="inferred from homology"/>
<accession>A0A1B1CJ43</accession>
<dbReference type="Pfam" id="PF05199">
    <property type="entry name" value="GMC_oxred_C"/>
    <property type="match status" value="1"/>
</dbReference>
<dbReference type="Proteomes" id="UP000092691">
    <property type="component" value="Plasmid unnamed1"/>
</dbReference>
<gene>
    <name evidence="9" type="ORF">BA011_29075</name>
</gene>
<dbReference type="Gene3D" id="3.50.50.60">
    <property type="entry name" value="FAD/NAD(P)-binding domain"/>
    <property type="match status" value="1"/>
</dbReference>
<evidence type="ECO:0000259" key="7">
    <source>
        <dbReference type="PROSITE" id="PS00623"/>
    </source>
</evidence>
<comment type="cofactor">
    <cofactor evidence="1 5">
        <name>FAD</name>
        <dbReference type="ChEBI" id="CHEBI:57692"/>
    </cofactor>
</comment>
<dbReference type="InterPro" id="IPR012132">
    <property type="entry name" value="GMC_OxRdtase"/>
</dbReference>
<dbReference type="EMBL" id="CP016287">
    <property type="protein sequence ID" value="ANP89774.1"/>
    <property type="molecule type" value="Genomic_DNA"/>
</dbReference>
<dbReference type="InterPro" id="IPR036188">
    <property type="entry name" value="FAD/NAD-bd_sf"/>
</dbReference>
<dbReference type="Gene3D" id="3.30.410.40">
    <property type="match status" value="1"/>
</dbReference>
<reference evidence="9 10" key="1">
    <citation type="submission" date="2016-06" db="EMBL/GenBank/DDBJ databases">
        <title>Microsymbionts genomes from the relict species Vavilovia formosa.</title>
        <authorList>
            <person name="Chirak E."/>
            <person name="Kimeklis A."/>
            <person name="Andronov E."/>
        </authorList>
    </citation>
    <scope>NUCLEOTIDE SEQUENCE [LARGE SCALE GENOMIC DNA]</scope>
    <source>
        <strain evidence="9 10">Vaf10</strain>
        <plasmid evidence="10">Plasmid unnamed1</plasmid>
    </source>
</reference>
<dbReference type="InterPro" id="IPR000172">
    <property type="entry name" value="GMC_OxRdtase_N"/>
</dbReference>
<evidence type="ECO:0000256" key="6">
    <source>
        <dbReference type="RuleBase" id="RU003968"/>
    </source>
</evidence>
<dbReference type="InterPro" id="IPR007867">
    <property type="entry name" value="GMC_OxRtase_C"/>
</dbReference>
<feature type="domain" description="Glucose-methanol-choline oxidoreductase N-terminal" evidence="7">
    <location>
        <begin position="81"/>
        <end position="104"/>
    </location>
</feature>
<dbReference type="SUPFAM" id="SSF51905">
    <property type="entry name" value="FAD/NAD(P)-binding domain"/>
    <property type="match status" value="1"/>
</dbReference>
<evidence type="ECO:0000256" key="1">
    <source>
        <dbReference type="ARBA" id="ARBA00001974"/>
    </source>
</evidence>
<keyword evidence="9" id="KW-0614">Plasmid</keyword>
<evidence type="ECO:0000313" key="10">
    <source>
        <dbReference type="Proteomes" id="UP000092691"/>
    </source>
</evidence>
<evidence type="ECO:0000313" key="9">
    <source>
        <dbReference type="EMBL" id="ANP89774.1"/>
    </source>
</evidence>
<keyword evidence="3 6" id="KW-0285">Flavoprotein</keyword>
<evidence type="ECO:0000256" key="2">
    <source>
        <dbReference type="ARBA" id="ARBA00010790"/>
    </source>
</evidence>
<dbReference type="PIRSF" id="PIRSF000137">
    <property type="entry name" value="Alcohol_oxidase"/>
    <property type="match status" value="1"/>
</dbReference>